<keyword evidence="4" id="KW-1185">Reference proteome</keyword>
<dbReference type="InterPro" id="IPR050300">
    <property type="entry name" value="GDXG_lipolytic_enzyme"/>
</dbReference>
<name>I4BIZ9_MYCCN</name>
<dbReference type="PANTHER" id="PTHR48081:SF8">
    <property type="entry name" value="ALPHA_BETA HYDROLASE FOLD-3 DOMAIN-CONTAINING PROTEIN-RELATED"/>
    <property type="match status" value="1"/>
</dbReference>
<dbReference type="STRING" id="710421.Mycch_2483"/>
<organism evidence="3 4">
    <name type="scientific">Mycolicibacterium chubuense (strain NBB4)</name>
    <name type="common">Mycobacterium chubuense</name>
    <dbReference type="NCBI Taxonomy" id="710421"/>
    <lineage>
        <taxon>Bacteria</taxon>
        <taxon>Bacillati</taxon>
        <taxon>Actinomycetota</taxon>
        <taxon>Actinomycetes</taxon>
        <taxon>Mycobacteriales</taxon>
        <taxon>Mycobacteriaceae</taxon>
        <taxon>Mycolicibacterium</taxon>
    </lineage>
</organism>
<dbReference type="KEGG" id="mcb:Mycch_2483"/>
<protein>
    <submittedName>
        <fullName evidence="3">Esterase/lipase</fullName>
    </submittedName>
</protein>
<dbReference type="Gene3D" id="3.40.50.1820">
    <property type="entry name" value="alpha/beta hydrolase"/>
    <property type="match status" value="1"/>
</dbReference>
<dbReference type="InterPro" id="IPR013094">
    <property type="entry name" value="AB_hydrolase_3"/>
</dbReference>
<evidence type="ECO:0000313" key="4">
    <source>
        <dbReference type="Proteomes" id="UP000006057"/>
    </source>
</evidence>
<dbReference type="EMBL" id="CP003053">
    <property type="protein sequence ID" value="AFM17256.1"/>
    <property type="molecule type" value="Genomic_DNA"/>
</dbReference>
<dbReference type="AlphaFoldDB" id="I4BIZ9"/>
<evidence type="ECO:0000259" key="2">
    <source>
        <dbReference type="Pfam" id="PF07859"/>
    </source>
</evidence>
<accession>I4BIZ9</accession>
<gene>
    <name evidence="3" type="ordered locus">Mycch_2483</name>
</gene>
<dbReference type="Proteomes" id="UP000006057">
    <property type="component" value="Chromosome"/>
</dbReference>
<dbReference type="RefSeq" id="WP_014815736.1">
    <property type="nucleotide sequence ID" value="NC_018027.1"/>
</dbReference>
<dbReference type="InterPro" id="IPR029058">
    <property type="entry name" value="AB_hydrolase_fold"/>
</dbReference>
<dbReference type="PATRIC" id="fig|710421.3.peg.2480"/>
<proteinExistence type="predicted"/>
<dbReference type="HOGENOM" id="CLU_012494_6_1_11"/>
<dbReference type="SUPFAM" id="SSF53474">
    <property type="entry name" value="alpha/beta-Hydrolases"/>
    <property type="match status" value="1"/>
</dbReference>
<dbReference type="eggNOG" id="COG0657">
    <property type="taxonomic scope" value="Bacteria"/>
</dbReference>
<evidence type="ECO:0000313" key="3">
    <source>
        <dbReference type="EMBL" id="AFM17256.1"/>
    </source>
</evidence>
<dbReference type="PANTHER" id="PTHR48081">
    <property type="entry name" value="AB HYDROLASE SUPERFAMILY PROTEIN C4A8.06C"/>
    <property type="match status" value="1"/>
</dbReference>
<evidence type="ECO:0000256" key="1">
    <source>
        <dbReference type="ARBA" id="ARBA00022801"/>
    </source>
</evidence>
<dbReference type="GO" id="GO:0016787">
    <property type="term" value="F:hydrolase activity"/>
    <property type="evidence" value="ECO:0007669"/>
    <property type="project" value="UniProtKB-KW"/>
</dbReference>
<keyword evidence="1" id="KW-0378">Hydrolase</keyword>
<feature type="domain" description="Alpha/beta hydrolase fold-3" evidence="2">
    <location>
        <begin position="91"/>
        <end position="297"/>
    </location>
</feature>
<sequence length="322" mass="34207">MTLEFDPDVLAEMGPLMAARPAEAEPPPVGDVATRRITGRDTFAQLASVRAPVEGVRTDDHVVPGTDGCTLTATWYRPAEIAPGDSTAAALYLHGGGMILGLEHTRELYDSVVRGYVAASGVPMLMVDYRVAPEFPHPQPLDDCRASLRWLADHAGELGVDPRRLAVMGDSAGGGLAAGVCLAARDDGIPVAAQLLVYPMLDDRTTAADPLLTPFLTWTYDDNATGWQALLGTRAGTADVPPYAAPARAVDLHGLPPTYLEVGELDVFRREVLAYADALGRAGVSVELHQYPGCPHASDLLAPNAGSTQRALADRVRRLRSL</sequence>
<reference evidence="3 4" key="1">
    <citation type="submission" date="2012-06" db="EMBL/GenBank/DDBJ databases">
        <title>Complete sequence of chromosome of Mycobacterium chubuense NBB4.</title>
        <authorList>
            <consortium name="US DOE Joint Genome Institute"/>
            <person name="Lucas S."/>
            <person name="Han J."/>
            <person name="Lapidus A."/>
            <person name="Cheng J.-F."/>
            <person name="Goodwin L."/>
            <person name="Pitluck S."/>
            <person name="Peters L."/>
            <person name="Mikhailova N."/>
            <person name="Teshima H."/>
            <person name="Detter J.C."/>
            <person name="Han C."/>
            <person name="Tapia R."/>
            <person name="Land M."/>
            <person name="Hauser L."/>
            <person name="Kyrpides N."/>
            <person name="Ivanova N."/>
            <person name="Pagani I."/>
            <person name="Mattes T."/>
            <person name="Holmes A."/>
            <person name="Rutledge P."/>
            <person name="Paulsen I."/>
            <person name="Coleman N."/>
            <person name="Woyke T."/>
        </authorList>
    </citation>
    <scope>NUCLEOTIDE SEQUENCE [LARGE SCALE GENOMIC DNA]</scope>
    <source>
        <strain evidence="3 4">NBB4</strain>
    </source>
</reference>
<dbReference type="Pfam" id="PF07859">
    <property type="entry name" value="Abhydrolase_3"/>
    <property type="match status" value="1"/>
</dbReference>